<evidence type="ECO:0000256" key="2">
    <source>
        <dbReference type="ARBA" id="ARBA00022448"/>
    </source>
</evidence>
<keyword evidence="9" id="KW-0472">Membrane</keyword>
<evidence type="ECO:0000256" key="6">
    <source>
        <dbReference type="ARBA" id="ARBA00023004"/>
    </source>
</evidence>
<keyword evidence="4" id="KW-0410">Iron transport</keyword>
<evidence type="ECO:0000256" key="9">
    <source>
        <dbReference type="ARBA" id="ARBA00023136"/>
    </source>
</evidence>
<evidence type="ECO:0000313" key="13">
    <source>
        <dbReference type="Proteomes" id="UP000184543"/>
    </source>
</evidence>
<sequence>MVEHTEEKAIQGPNENRMSNKDHSMLKHINLVIFLLLGLSQTLTAQEEDEKDDIGTETVTVTKAYTPTISDAFKIKSSPNLNDSIVLQKKKIEYNIFSVPVASTFTPAKGKASAVKKTPPPVLYNSYASAGVGNPANLMGKFYTSRTIDRESGYTIGLDHNSSRGDIDGVALDNIYSNSKLNATYIKRDRYFDWGADLNLQHRLYNWYGIPDGVFTEEEVNAIDERQNYFTAGVEGHINVHDSYFENAKLKYRRFWDSAKSGENRVAFESGFGFPVAEEKLEVKANIDYVNGKFENSALNNPSNEPGIDYSNLQVGVSPNLVMNVDDFSLNLGVKVVYGLDAENSDSNFYIYPAVTASYRLMDDMAIAYGGVEGGLDQNSYYGYVEGNPYVSPTLGILPTDRQYDGYLGVKGQLLPNLSYNVKASYTAENRVPLFKLNPQNTARDDDKGYFYGNSFEVFYDDMKTIGVFAELNVDVNRNFTLGVNAEYYNYNTETDNPAWNLPEIQGSLFMDYQIGKKWYAGANLFYVGSREDVATIANASGLPSTFNAEIVELDSYFDANAHVGYRWNDRLSFFLRVANIANNNYQRWANYPVQGLQVMAGATYKFDL</sequence>
<evidence type="ECO:0000313" key="12">
    <source>
        <dbReference type="EMBL" id="SHJ20841.1"/>
    </source>
</evidence>
<dbReference type="STRING" id="192903.SAMN04488513_10330"/>
<dbReference type="PANTHER" id="PTHR32552">
    <property type="entry name" value="FERRICHROME IRON RECEPTOR-RELATED"/>
    <property type="match status" value="1"/>
</dbReference>
<dbReference type="SUPFAM" id="SSF56935">
    <property type="entry name" value="Porins"/>
    <property type="match status" value="1"/>
</dbReference>
<dbReference type="InterPro" id="IPR039426">
    <property type="entry name" value="TonB-dep_rcpt-like"/>
</dbReference>
<dbReference type="Gene3D" id="2.40.170.20">
    <property type="entry name" value="TonB-dependent receptor, beta-barrel domain"/>
    <property type="match status" value="1"/>
</dbReference>
<comment type="subcellular location">
    <subcellularLocation>
        <location evidence="1">Cell outer membrane</location>
        <topology evidence="1">Multi-pass membrane protein</topology>
    </subcellularLocation>
</comment>
<keyword evidence="2" id="KW-0813">Transport</keyword>
<keyword evidence="8" id="KW-0798">TonB box</keyword>
<evidence type="ECO:0000256" key="7">
    <source>
        <dbReference type="ARBA" id="ARBA00023065"/>
    </source>
</evidence>
<proteinExistence type="predicted"/>
<name>A0A1M6HF44_9FLAO</name>
<protein>
    <submittedName>
        <fullName evidence="12">Uncharacterized protein</fullName>
    </submittedName>
</protein>
<organism evidence="12 13">
    <name type="scientific">Pseudozobellia thermophila</name>
    <dbReference type="NCBI Taxonomy" id="192903"/>
    <lineage>
        <taxon>Bacteria</taxon>
        <taxon>Pseudomonadati</taxon>
        <taxon>Bacteroidota</taxon>
        <taxon>Flavobacteriia</taxon>
        <taxon>Flavobacteriales</taxon>
        <taxon>Flavobacteriaceae</taxon>
        <taxon>Pseudozobellia</taxon>
    </lineage>
</organism>
<keyword evidence="6" id="KW-0408">Iron</keyword>
<keyword evidence="13" id="KW-1185">Reference proteome</keyword>
<reference evidence="13" key="1">
    <citation type="submission" date="2016-11" db="EMBL/GenBank/DDBJ databases">
        <authorList>
            <person name="Varghese N."/>
            <person name="Submissions S."/>
        </authorList>
    </citation>
    <scope>NUCLEOTIDE SEQUENCE [LARGE SCALE GENOMIC DNA]</scope>
    <source>
        <strain evidence="13">DSM 19858</strain>
    </source>
</reference>
<dbReference type="AlphaFoldDB" id="A0A1M6HF44"/>
<gene>
    <name evidence="12" type="ORF">SAMN04488513_10330</name>
</gene>
<dbReference type="EMBL" id="FQYU01000003">
    <property type="protein sequence ID" value="SHJ20841.1"/>
    <property type="molecule type" value="Genomic_DNA"/>
</dbReference>
<evidence type="ECO:0000256" key="8">
    <source>
        <dbReference type="ARBA" id="ARBA00023077"/>
    </source>
</evidence>
<evidence type="ECO:0000256" key="11">
    <source>
        <dbReference type="SAM" id="MobiDB-lite"/>
    </source>
</evidence>
<evidence type="ECO:0000256" key="3">
    <source>
        <dbReference type="ARBA" id="ARBA00022452"/>
    </source>
</evidence>
<dbReference type="InterPro" id="IPR036942">
    <property type="entry name" value="Beta-barrel_TonB_sf"/>
</dbReference>
<keyword evidence="7" id="KW-0406">Ion transport</keyword>
<evidence type="ECO:0000256" key="10">
    <source>
        <dbReference type="ARBA" id="ARBA00023237"/>
    </source>
</evidence>
<dbReference type="GO" id="GO:0006826">
    <property type="term" value="P:iron ion transport"/>
    <property type="evidence" value="ECO:0007669"/>
    <property type="project" value="UniProtKB-KW"/>
</dbReference>
<evidence type="ECO:0000256" key="1">
    <source>
        <dbReference type="ARBA" id="ARBA00004571"/>
    </source>
</evidence>
<dbReference type="PANTHER" id="PTHR32552:SF81">
    <property type="entry name" value="TONB-DEPENDENT OUTER MEMBRANE RECEPTOR"/>
    <property type="match status" value="1"/>
</dbReference>
<evidence type="ECO:0000256" key="5">
    <source>
        <dbReference type="ARBA" id="ARBA00022692"/>
    </source>
</evidence>
<dbReference type="GO" id="GO:0009279">
    <property type="term" value="C:cell outer membrane"/>
    <property type="evidence" value="ECO:0007669"/>
    <property type="project" value="UniProtKB-SubCell"/>
</dbReference>
<keyword evidence="3" id="KW-1134">Transmembrane beta strand</keyword>
<feature type="region of interest" description="Disordered" evidence="11">
    <location>
        <begin position="1"/>
        <end position="20"/>
    </location>
</feature>
<dbReference type="Proteomes" id="UP000184543">
    <property type="component" value="Unassembled WGS sequence"/>
</dbReference>
<keyword evidence="10" id="KW-0998">Cell outer membrane</keyword>
<accession>A0A1M6HF44</accession>
<evidence type="ECO:0000256" key="4">
    <source>
        <dbReference type="ARBA" id="ARBA00022496"/>
    </source>
</evidence>
<keyword evidence="5" id="KW-0812">Transmembrane</keyword>